<feature type="region of interest" description="Disordered" evidence="1">
    <location>
        <begin position="1"/>
        <end position="21"/>
    </location>
</feature>
<dbReference type="EMBL" id="JAVYJV010000020">
    <property type="protein sequence ID" value="KAK4343887.1"/>
    <property type="molecule type" value="Genomic_DNA"/>
</dbReference>
<organism evidence="2 3">
    <name type="scientific">Anisodus tanguticus</name>
    <dbReference type="NCBI Taxonomy" id="243964"/>
    <lineage>
        <taxon>Eukaryota</taxon>
        <taxon>Viridiplantae</taxon>
        <taxon>Streptophyta</taxon>
        <taxon>Embryophyta</taxon>
        <taxon>Tracheophyta</taxon>
        <taxon>Spermatophyta</taxon>
        <taxon>Magnoliopsida</taxon>
        <taxon>eudicotyledons</taxon>
        <taxon>Gunneridae</taxon>
        <taxon>Pentapetalae</taxon>
        <taxon>asterids</taxon>
        <taxon>lamiids</taxon>
        <taxon>Solanales</taxon>
        <taxon>Solanaceae</taxon>
        <taxon>Solanoideae</taxon>
        <taxon>Hyoscyameae</taxon>
        <taxon>Anisodus</taxon>
    </lineage>
</organism>
<evidence type="ECO:0000256" key="1">
    <source>
        <dbReference type="SAM" id="MobiDB-lite"/>
    </source>
</evidence>
<dbReference type="AlphaFoldDB" id="A0AAE1R4Q8"/>
<proteinExistence type="predicted"/>
<feature type="compositionally biased region" description="Polar residues" evidence="1">
    <location>
        <begin position="1"/>
        <end position="10"/>
    </location>
</feature>
<accession>A0AAE1R4Q8</accession>
<sequence length="241" mass="27604">MEASNSQQVIHSEETDEYKKEKKDHAILEMKFFAAEIVENKRKKVFDKCLQRDEISSIRASSPRKCVYLLDSTICGDIVITDEQLLAPVASHHGKQQKRRQPLEEVTDEDCADLDDLELLRSCSKDALGSRMYLATLQDTMMCEMPLNVIAFTSMYSKKRSTGQGLVKEIVIYLVEMCKREPKNGRVTFYWELTPCNHIAVSDDTQHYFKLRAESWLAHETTHKVAIVTMLGQSIALDHAK</sequence>
<dbReference type="Proteomes" id="UP001291623">
    <property type="component" value="Unassembled WGS sequence"/>
</dbReference>
<evidence type="ECO:0000313" key="2">
    <source>
        <dbReference type="EMBL" id="KAK4343887.1"/>
    </source>
</evidence>
<protein>
    <submittedName>
        <fullName evidence="2">Uncharacterized protein</fullName>
    </submittedName>
</protein>
<reference evidence="2" key="1">
    <citation type="submission" date="2023-12" db="EMBL/GenBank/DDBJ databases">
        <title>Genome assembly of Anisodus tanguticus.</title>
        <authorList>
            <person name="Wang Y.-J."/>
        </authorList>
    </citation>
    <scope>NUCLEOTIDE SEQUENCE</scope>
    <source>
        <strain evidence="2">KB-2021</strain>
        <tissue evidence="2">Leaf</tissue>
    </source>
</reference>
<evidence type="ECO:0000313" key="3">
    <source>
        <dbReference type="Proteomes" id="UP001291623"/>
    </source>
</evidence>
<gene>
    <name evidence="2" type="ORF">RND71_036981</name>
</gene>
<name>A0AAE1R4Q8_9SOLA</name>
<keyword evidence="3" id="KW-1185">Reference proteome</keyword>
<comment type="caution">
    <text evidence="2">The sequence shown here is derived from an EMBL/GenBank/DDBJ whole genome shotgun (WGS) entry which is preliminary data.</text>
</comment>
<feature type="compositionally biased region" description="Basic and acidic residues" evidence="1">
    <location>
        <begin position="11"/>
        <end position="21"/>
    </location>
</feature>